<keyword evidence="4 9" id="KW-0812">Transmembrane</keyword>
<proteinExistence type="inferred from homology"/>
<keyword evidence="8" id="KW-0407">Ion channel</keyword>
<dbReference type="InParanoid" id="A0A7E6DMW8"/>
<keyword evidence="3" id="KW-0813">Transport</keyword>
<evidence type="ECO:0000256" key="6">
    <source>
        <dbReference type="ARBA" id="ARBA00023065"/>
    </source>
</evidence>
<feature type="transmembrane region" description="Helical" evidence="9">
    <location>
        <begin position="179"/>
        <end position="198"/>
    </location>
</feature>
<dbReference type="PANTHER" id="PTHR32261:SF4">
    <property type="entry name" value="CALCIUM HOMEOSTASIS MODULATOR PROTEIN 6"/>
    <property type="match status" value="1"/>
</dbReference>
<feature type="transmembrane region" description="Helical" evidence="9">
    <location>
        <begin position="50"/>
        <end position="70"/>
    </location>
</feature>
<comment type="similarity">
    <text evidence="2">Belongs to the CALHM family.</text>
</comment>
<dbReference type="Proteomes" id="UP000504628">
    <property type="component" value="Chromosome 4"/>
</dbReference>
<evidence type="ECO:0000256" key="9">
    <source>
        <dbReference type="SAM" id="Phobius"/>
    </source>
</evidence>
<dbReference type="PANTHER" id="PTHR32261">
    <property type="entry name" value="CALCIUM HOMEOSTASIS MODULATOR PROTEIN"/>
    <property type="match status" value="1"/>
</dbReference>
<evidence type="ECO:0000313" key="11">
    <source>
        <dbReference type="RefSeq" id="XP_035880501.1"/>
    </source>
</evidence>
<evidence type="ECO:0000256" key="5">
    <source>
        <dbReference type="ARBA" id="ARBA00022989"/>
    </source>
</evidence>
<dbReference type="AlphaFoldDB" id="A0A7E6DMW8"/>
<evidence type="ECO:0000256" key="7">
    <source>
        <dbReference type="ARBA" id="ARBA00023136"/>
    </source>
</evidence>
<comment type="subcellular location">
    <subcellularLocation>
        <location evidence="1">Membrane</location>
        <topology evidence="1">Multi-pass membrane protein</topology>
    </subcellularLocation>
</comment>
<evidence type="ECO:0000256" key="2">
    <source>
        <dbReference type="ARBA" id="ARBA00008497"/>
    </source>
</evidence>
<organism evidence="10 11">
    <name type="scientific">Phyllostomus discolor</name>
    <name type="common">pale spear-nosed bat</name>
    <dbReference type="NCBI Taxonomy" id="89673"/>
    <lineage>
        <taxon>Eukaryota</taxon>
        <taxon>Metazoa</taxon>
        <taxon>Chordata</taxon>
        <taxon>Craniata</taxon>
        <taxon>Vertebrata</taxon>
        <taxon>Euteleostomi</taxon>
        <taxon>Mammalia</taxon>
        <taxon>Eutheria</taxon>
        <taxon>Laurasiatheria</taxon>
        <taxon>Chiroptera</taxon>
        <taxon>Yangochiroptera</taxon>
        <taxon>Phyllostomidae</taxon>
        <taxon>Phyllostominae</taxon>
        <taxon>Phyllostomus</taxon>
    </lineage>
</organism>
<evidence type="ECO:0000256" key="4">
    <source>
        <dbReference type="ARBA" id="ARBA00022692"/>
    </source>
</evidence>
<dbReference type="CTD" id="441168"/>
<dbReference type="OrthoDB" id="5962981at2759"/>
<dbReference type="GO" id="GO:1904669">
    <property type="term" value="P:ATP export"/>
    <property type="evidence" value="ECO:0007669"/>
    <property type="project" value="UniProtKB-ARBA"/>
</dbReference>
<evidence type="ECO:0000256" key="8">
    <source>
        <dbReference type="ARBA" id="ARBA00023303"/>
    </source>
</evidence>
<reference evidence="11" key="1">
    <citation type="submission" date="2025-08" db="UniProtKB">
        <authorList>
            <consortium name="RefSeq"/>
        </authorList>
    </citation>
    <scope>IDENTIFICATION</scope>
    <source>
        <tissue evidence="11">Muscle</tissue>
    </source>
</reference>
<dbReference type="RefSeq" id="XP_035880501.1">
    <property type="nucleotide sequence ID" value="XM_036024608.1"/>
</dbReference>
<feature type="transmembrane region" description="Helical" evidence="9">
    <location>
        <begin position="12"/>
        <end position="30"/>
    </location>
</feature>
<dbReference type="InterPro" id="IPR029569">
    <property type="entry name" value="CALHM"/>
</dbReference>
<keyword evidence="5 9" id="KW-1133">Transmembrane helix</keyword>
<evidence type="ECO:0000256" key="3">
    <source>
        <dbReference type="ARBA" id="ARBA00022448"/>
    </source>
</evidence>
<dbReference type="GeneID" id="114495602"/>
<dbReference type="FunCoup" id="A0A7E6DMW8">
    <property type="interactions" value="158"/>
</dbReference>
<dbReference type="KEGG" id="pdic:114495602"/>
<keyword evidence="7 9" id="KW-0472">Membrane</keyword>
<evidence type="ECO:0000313" key="10">
    <source>
        <dbReference type="Proteomes" id="UP000504628"/>
    </source>
</evidence>
<evidence type="ECO:0000256" key="1">
    <source>
        <dbReference type="ARBA" id="ARBA00004141"/>
    </source>
</evidence>
<keyword evidence="6" id="KW-0406">Ion transport</keyword>
<accession>A0A7E6DMW8</accession>
<dbReference type="GO" id="GO:0005261">
    <property type="term" value="F:monoatomic cation channel activity"/>
    <property type="evidence" value="ECO:0007669"/>
    <property type="project" value="TreeGrafter"/>
</dbReference>
<keyword evidence="10" id="KW-1185">Reference proteome</keyword>
<name>A0A7E6DMW8_9CHIR</name>
<gene>
    <name evidence="11" type="primary">CALHM6</name>
</gene>
<dbReference type="Pfam" id="PF14798">
    <property type="entry name" value="Ca_hom_mod"/>
    <property type="match status" value="1"/>
</dbReference>
<sequence>MEKLKTIVDLHLKHYGVLGYGLVTALTAGLERIFSSVVFQCPCSATWNLAYGLVFLLVPALALFFLGYLLSARTWRLLTGCCAPGACTCCCDKGLRGVLVFAQLSGTAAVAPLTWVAVALLGGDFYECAASGTQVLVRRLCSGHGDPNCTTLLPLVPCGDKQAENLMDFKKNLKAQSQVAGWILIAAVIIGLVIFVSITRCRSPVSILQLKFWKIYLAQERKIFENQATEHATKLAENNVKCFFECSRQKGEYKTPSMKDWKQISALYTFSPEELHYSTVHKFVNREENADGNESSEGKTMVSALHFVDSFALNTTLDL</sequence>
<dbReference type="GO" id="GO:0005886">
    <property type="term" value="C:plasma membrane"/>
    <property type="evidence" value="ECO:0007669"/>
    <property type="project" value="TreeGrafter"/>
</dbReference>
<protein>
    <submittedName>
        <fullName evidence="11">Calcium homeostasis modulator protein 6</fullName>
    </submittedName>
</protein>